<comment type="subcellular location">
    <subcellularLocation>
        <location evidence="9">Cytoplasm</location>
    </subcellularLocation>
</comment>
<dbReference type="UniPathway" id="UPA00034">
    <property type="reaction ID" value="UER00025"/>
</dbReference>
<gene>
    <name evidence="9 11" type="primary">dapF</name>
    <name evidence="11" type="ORF">U732_1556</name>
</gene>
<dbReference type="Gene3D" id="3.10.310.10">
    <property type="entry name" value="Diaminopimelate Epimerase, Chain A, domain 1"/>
    <property type="match status" value="2"/>
</dbReference>
<comment type="similarity">
    <text evidence="2 9">Belongs to the diaminopimelate epimerase family.</text>
</comment>
<dbReference type="EC" id="5.1.1.7" evidence="3 9"/>
<feature type="binding site" evidence="9">
    <location>
        <position position="64"/>
    </location>
    <ligand>
        <name>substrate</name>
    </ligand>
</feature>
<comment type="caution">
    <text evidence="9">Lacks conserved residue(s) required for the propagation of feature annotation.</text>
</comment>
<feature type="active site" description="Proton acceptor" evidence="9">
    <location>
        <position position="219"/>
    </location>
</feature>
<reference evidence="11 12" key="1">
    <citation type="journal article" date="2015" name="Infect. Genet. Evol.">
        <title>Genomic sequences of six botulinum neurotoxin-producing strains representing three clostridial species illustrate the mobility and diversity of botulinum neurotoxin genes.</title>
        <authorList>
            <person name="Smith T.J."/>
            <person name="Hill K.K."/>
            <person name="Xie G."/>
            <person name="Foley B.T."/>
            <person name="Williamson C.H."/>
            <person name="Foster J.T."/>
            <person name="Johnson S.L."/>
            <person name="Chertkov O."/>
            <person name="Teshima H."/>
            <person name="Gibbons H.S."/>
            <person name="Johnsky L.A."/>
            <person name="Karavis M.A."/>
            <person name="Smith L.A."/>
        </authorList>
    </citation>
    <scope>NUCLEOTIDE SEQUENCE [LARGE SCALE GENOMIC DNA]</scope>
    <source>
        <strain evidence="11 12">CDC 2741</strain>
    </source>
</reference>
<dbReference type="PANTHER" id="PTHR31689">
    <property type="entry name" value="DIAMINOPIMELATE EPIMERASE, CHLOROPLASTIC"/>
    <property type="match status" value="1"/>
</dbReference>
<proteinExistence type="inferred from homology"/>
<protein>
    <recommendedName>
        <fullName evidence="3 9">Diaminopimelate epimerase</fullName>
        <shortName evidence="9">DAP epimerase</shortName>
        <ecNumber evidence="3 9">5.1.1.7</ecNumber>
    </recommendedName>
    <alternativeName>
        <fullName evidence="9">PLP-independent amino acid racemase</fullName>
    </alternativeName>
</protein>
<feature type="binding site" evidence="9">
    <location>
        <begin position="210"/>
        <end position="211"/>
    </location>
    <ligand>
        <name>substrate</name>
    </ligand>
</feature>
<organism evidence="11 12">
    <name type="scientific">Clostridium argentinense CDC 2741</name>
    <dbReference type="NCBI Taxonomy" id="1418104"/>
    <lineage>
        <taxon>Bacteria</taxon>
        <taxon>Bacillati</taxon>
        <taxon>Bacillota</taxon>
        <taxon>Clostridia</taxon>
        <taxon>Eubacteriales</taxon>
        <taxon>Clostridiaceae</taxon>
        <taxon>Clostridium</taxon>
    </lineage>
</organism>
<dbReference type="Proteomes" id="UP000031366">
    <property type="component" value="Unassembled WGS sequence"/>
</dbReference>
<evidence type="ECO:0000256" key="4">
    <source>
        <dbReference type="ARBA" id="ARBA00022490"/>
    </source>
</evidence>
<dbReference type="InterPro" id="IPR001653">
    <property type="entry name" value="DAP_epimerase_DapF"/>
</dbReference>
<dbReference type="STRING" id="29341.RSJ17_12465"/>
<feature type="active site" description="Proton donor" evidence="9">
    <location>
        <position position="73"/>
    </location>
</feature>
<evidence type="ECO:0000256" key="9">
    <source>
        <dbReference type="HAMAP-Rule" id="MF_00197"/>
    </source>
</evidence>
<dbReference type="FunFam" id="3.10.310.10:FF:000001">
    <property type="entry name" value="Diaminopimelate epimerase"/>
    <property type="match status" value="1"/>
</dbReference>
<evidence type="ECO:0000313" key="11">
    <source>
        <dbReference type="EMBL" id="KIE47354.1"/>
    </source>
</evidence>
<dbReference type="NCBIfam" id="TIGR00652">
    <property type="entry name" value="DapF"/>
    <property type="match status" value="1"/>
</dbReference>
<evidence type="ECO:0000256" key="1">
    <source>
        <dbReference type="ARBA" id="ARBA00005196"/>
    </source>
</evidence>
<evidence type="ECO:0000313" key="12">
    <source>
        <dbReference type="Proteomes" id="UP000031366"/>
    </source>
</evidence>
<name>A0A0C1U3E4_9CLOT</name>
<feature type="active site" evidence="10">
    <location>
        <position position="73"/>
    </location>
</feature>
<feature type="binding site" evidence="9">
    <location>
        <begin position="74"/>
        <end position="75"/>
    </location>
    <ligand>
        <name>substrate</name>
    </ligand>
</feature>
<comment type="pathway">
    <text evidence="1 9">Amino-acid biosynthesis; L-lysine biosynthesis via DAP pathway; DL-2,6-diaminopimelate from LL-2,6-diaminopimelate: step 1/1.</text>
</comment>
<feature type="site" description="Could be important to modulate the pK values of the two catalytic cysteine residues" evidence="9">
    <location>
        <position position="210"/>
    </location>
</feature>
<dbReference type="HAMAP" id="MF_00197">
    <property type="entry name" value="DAP_epimerase"/>
    <property type="match status" value="1"/>
</dbReference>
<dbReference type="Pfam" id="PF01678">
    <property type="entry name" value="DAP_epimerase"/>
    <property type="match status" value="2"/>
</dbReference>
<dbReference type="EMBL" id="AYSO01000015">
    <property type="protein sequence ID" value="KIE47354.1"/>
    <property type="molecule type" value="Genomic_DNA"/>
</dbReference>
<keyword evidence="12" id="KW-1185">Reference proteome</keyword>
<dbReference type="PANTHER" id="PTHR31689:SF0">
    <property type="entry name" value="DIAMINOPIMELATE EPIMERASE"/>
    <property type="match status" value="1"/>
</dbReference>
<dbReference type="GO" id="GO:0008837">
    <property type="term" value="F:diaminopimelate epimerase activity"/>
    <property type="evidence" value="ECO:0007669"/>
    <property type="project" value="UniProtKB-UniRule"/>
</dbReference>
<feature type="binding site" evidence="9">
    <location>
        <position position="13"/>
    </location>
    <ligand>
        <name>substrate</name>
    </ligand>
</feature>
<dbReference type="AlphaFoldDB" id="A0A0C1U3E4"/>
<dbReference type="GO" id="GO:0005829">
    <property type="term" value="C:cytosol"/>
    <property type="evidence" value="ECO:0007669"/>
    <property type="project" value="TreeGrafter"/>
</dbReference>
<sequence length="272" mass="29721">MSLHFIKMQGAGNDFIVFEDFENKYVDLEALAKRLCDRHFGIGGDGILVARKSDICDIEMIIINADGSYASMCGNGIRCFAKFVYESGYVNSTRIKIQTGDGIKEALLTLVNDKVSEVTINMGLPSFNPSDYYGNSEVEIINEVININNKDYNITSMLMGVPHTVIIDDLNKYDVGEGKDIEKFNLFSQGTNVNFCEVKSRNHIIVKTWERGAGATLACGTGSCASVVACNKLDLVDNIVKVTIPGGELTVEITNNGIMMTGPAEVVFTGRI</sequence>
<comment type="function">
    <text evidence="9">Catalyzes the stereoinversion of LL-2,6-diaminopimelate (L,L-DAP) to meso-diaminopimelate (meso-DAP), a precursor of L-lysine and an essential component of the bacterial peptidoglycan.</text>
</comment>
<dbReference type="SUPFAM" id="SSF54506">
    <property type="entry name" value="Diaminopimelate epimerase-like"/>
    <property type="match status" value="2"/>
</dbReference>
<evidence type="ECO:0000256" key="10">
    <source>
        <dbReference type="PROSITE-ProRule" id="PRU10125"/>
    </source>
</evidence>
<evidence type="ECO:0000256" key="2">
    <source>
        <dbReference type="ARBA" id="ARBA00010219"/>
    </source>
</evidence>
<dbReference type="GO" id="GO:0009089">
    <property type="term" value="P:lysine biosynthetic process via diaminopimelate"/>
    <property type="evidence" value="ECO:0007669"/>
    <property type="project" value="UniProtKB-UniRule"/>
</dbReference>
<accession>A0A0C1U3E4</accession>
<evidence type="ECO:0000256" key="5">
    <source>
        <dbReference type="ARBA" id="ARBA00022605"/>
    </source>
</evidence>
<keyword evidence="6 9" id="KW-0457">Lysine biosynthesis</keyword>
<keyword evidence="4 9" id="KW-0963">Cytoplasm</keyword>
<feature type="binding site" evidence="9">
    <location>
        <begin position="220"/>
        <end position="221"/>
    </location>
    <ligand>
        <name>substrate</name>
    </ligand>
</feature>
<keyword evidence="5 9" id="KW-0028">Amino-acid biosynthesis</keyword>
<comment type="catalytic activity">
    <reaction evidence="8 9">
        <text>(2S,6S)-2,6-diaminopimelate = meso-2,6-diaminopimelate</text>
        <dbReference type="Rhea" id="RHEA:15393"/>
        <dbReference type="ChEBI" id="CHEBI:57609"/>
        <dbReference type="ChEBI" id="CHEBI:57791"/>
        <dbReference type="EC" id="5.1.1.7"/>
    </reaction>
</comment>
<feature type="site" description="Could be important to modulate the pK values of the two catalytic cysteine residues" evidence="9">
    <location>
        <position position="163"/>
    </location>
</feature>
<evidence type="ECO:0000256" key="7">
    <source>
        <dbReference type="ARBA" id="ARBA00023235"/>
    </source>
</evidence>
<keyword evidence="7 9" id="KW-0413">Isomerase</keyword>
<comment type="caution">
    <text evidence="11">The sequence shown here is derived from an EMBL/GenBank/DDBJ whole genome shotgun (WGS) entry which is preliminary data.</text>
</comment>
<feature type="binding site" evidence="9">
    <location>
        <position position="192"/>
    </location>
    <ligand>
        <name>substrate</name>
    </ligand>
</feature>
<dbReference type="InterPro" id="IPR018510">
    <property type="entry name" value="DAP_epimerase_AS"/>
</dbReference>
<evidence type="ECO:0000256" key="6">
    <source>
        <dbReference type="ARBA" id="ARBA00023154"/>
    </source>
</evidence>
<evidence type="ECO:0000256" key="8">
    <source>
        <dbReference type="ARBA" id="ARBA00051712"/>
    </source>
</evidence>
<dbReference type="PROSITE" id="PS01326">
    <property type="entry name" value="DAP_EPIMERASE"/>
    <property type="match status" value="1"/>
</dbReference>
<comment type="subunit">
    <text evidence="9">Homodimer.</text>
</comment>
<evidence type="ECO:0000256" key="3">
    <source>
        <dbReference type="ARBA" id="ARBA00013080"/>
    </source>
</evidence>